<evidence type="ECO:0000256" key="1">
    <source>
        <dbReference type="SAM" id="MobiDB-lite"/>
    </source>
</evidence>
<proteinExistence type="predicted"/>
<name>A0A165H109_9APHY</name>
<feature type="region of interest" description="Disordered" evidence="1">
    <location>
        <begin position="172"/>
        <end position="191"/>
    </location>
</feature>
<dbReference type="Proteomes" id="UP000076871">
    <property type="component" value="Unassembled WGS sequence"/>
</dbReference>
<dbReference type="RefSeq" id="XP_040768838.1">
    <property type="nucleotide sequence ID" value="XM_040902181.1"/>
</dbReference>
<keyword evidence="3" id="KW-1185">Reference proteome</keyword>
<dbReference type="AlphaFoldDB" id="A0A165H109"/>
<evidence type="ECO:0000313" key="2">
    <source>
        <dbReference type="EMBL" id="KZT11098.1"/>
    </source>
</evidence>
<feature type="compositionally biased region" description="Acidic residues" evidence="1">
    <location>
        <begin position="172"/>
        <end position="181"/>
    </location>
</feature>
<dbReference type="EMBL" id="KV427608">
    <property type="protein sequence ID" value="KZT11098.1"/>
    <property type="molecule type" value="Genomic_DNA"/>
</dbReference>
<gene>
    <name evidence="2" type="ORF">LAESUDRAFT_365890</name>
</gene>
<dbReference type="OrthoDB" id="3364141at2759"/>
<reference evidence="2 3" key="1">
    <citation type="journal article" date="2016" name="Mol. Biol. Evol.">
        <title>Comparative Genomics of Early-Diverging Mushroom-Forming Fungi Provides Insights into the Origins of Lignocellulose Decay Capabilities.</title>
        <authorList>
            <person name="Nagy L.G."/>
            <person name="Riley R."/>
            <person name="Tritt A."/>
            <person name="Adam C."/>
            <person name="Daum C."/>
            <person name="Floudas D."/>
            <person name="Sun H."/>
            <person name="Yadav J.S."/>
            <person name="Pangilinan J."/>
            <person name="Larsson K.H."/>
            <person name="Matsuura K."/>
            <person name="Barry K."/>
            <person name="Labutti K."/>
            <person name="Kuo R."/>
            <person name="Ohm R.A."/>
            <person name="Bhattacharya S.S."/>
            <person name="Shirouzu T."/>
            <person name="Yoshinaga Y."/>
            <person name="Martin F.M."/>
            <person name="Grigoriev I.V."/>
            <person name="Hibbett D.S."/>
        </authorList>
    </citation>
    <scope>NUCLEOTIDE SEQUENCE [LARGE SCALE GENOMIC DNA]</scope>
    <source>
        <strain evidence="2 3">93-53</strain>
    </source>
</reference>
<dbReference type="STRING" id="1314785.A0A165H109"/>
<dbReference type="InParanoid" id="A0A165H109"/>
<protein>
    <submittedName>
        <fullName evidence="2">Uncharacterized protein</fullName>
    </submittedName>
</protein>
<accession>A0A165H109</accession>
<organism evidence="2 3">
    <name type="scientific">Laetiporus sulphureus 93-53</name>
    <dbReference type="NCBI Taxonomy" id="1314785"/>
    <lineage>
        <taxon>Eukaryota</taxon>
        <taxon>Fungi</taxon>
        <taxon>Dikarya</taxon>
        <taxon>Basidiomycota</taxon>
        <taxon>Agaricomycotina</taxon>
        <taxon>Agaricomycetes</taxon>
        <taxon>Polyporales</taxon>
        <taxon>Laetiporus</taxon>
    </lineage>
</organism>
<sequence>MAAWMRHPDNRLRCYMPSHKRKTFEHDDISAIARDSHPPPAAHAKRRRCDVLEHGLAQLSLENHVDGRAFPSASRFPQGCSGVTVKDSSFTPLASNNIRQPSGWAQLPQTSWPTPAPSYPTYSGVSQQPIVLPGSIEEPTSSESTYELPDVQMKNRSWYEPEKDRIVITDLEGSDTEDSESEIPPKKDGELTVSPALLDRLSKQAMTLPSDNFQESDTSKALVLFRPLIVSHVTEPEDDVRESDKKKEDIQAAVVDEDVPILDVDDTMDAQADDAMEIELL</sequence>
<dbReference type="GeneID" id="63819212"/>
<evidence type="ECO:0000313" key="3">
    <source>
        <dbReference type="Proteomes" id="UP000076871"/>
    </source>
</evidence>